<proteinExistence type="predicted"/>
<organism evidence="8 9">
    <name type="scientific">Populus deltoides</name>
    <name type="common">Eastern poplar</name>
    <name type="synonym">Eastern cottonwood</name>
    <dbReference type="NCBI Taxonomy" id="3696"/>
    <lineage>
        <taxon>Eukaryota</taxon>
        <taxon>Viridiplantae</taxon>
        <taxon>Streptophyta</taxon>
        <taxon>Embryophyta</taxon>
        <taxon>Tracheophyta</taxon>
        <taxon>Spermatophyta</taxon>
        <taxon>Magnoliopsida</taxon>
        <taxon>eudicotyledons</taxon>
        <taxon>Gunneridae</taxon>
        <taxon>Pentapetalae</taxon>
        <taxon>rosids</taxon>
        <taxon>fabids</taxon>
        <taxon>Malpighiales</taxon>
        <taxon>Salicaceae</taxon>
        <taxon>Saliceae</taxon>
        <taxon>Populus</taxon>
    </lineage>
</organism>
<dbReference type="FunFam" id="1.10.10.60:FF:000092">
    <property type="entry name" value="Trihelix transcription factor GT-2"/>
    <property type="match status" value="1"/>
</dbReference>
<evidence type="ECO:0000313" key="8">
    <source>
        <dbReference type="EMBL" id="KAH8504619.1"/>
    </source>
</evidence>
<keyword evidence="9" id="KW-1185">Reference proteome</keyword>
<evidence type="ECO:0000256" key="3">
    <source>
        <dbReference type="ARBA" id="ARBA00023125"/>
    </source>
</evidence>
<dbReference type="PROSITE" id="PS50090">
    <property type="entry name" value="MYB_LIKE"/>
    <property type="match status" value="1"/>
</dbReference>
<feature type="compositionally biased region" description="Basic and acidic residues" evidence="6">
    <location>
        <begin position="600"/>
        <end position="611"/>
    </location>
</feature>
<name>A0A8T2YI13_POPDE</name>
<sequence>MQPSYGLPNIDHHHHHHHQQQQQQQRQQHLMEDDYSCSPSVLPISNLQNLNYPYQPHLHHHLQQHKHPHQVLLQQHHQLFYPFQQQQQQVQGQSQDQVNPSLFSVNFKWGRDYEDSGEKRACALNNQEEAACTTTNTTTFLDGNVHSNPPHAILMPHSWHPREDSTTIKEPFWKQLNKQRSGSEEKEINESKTGYFSPLEMEQVVDESSEGCKNLESKFPLFNELQAIYSLAQIAEANQTGSGSVLTCDNSPTNAGLSMPCNASNGQNVGACGAANNVIGVDRGSENSIGEEASLRKCRRRKRKGKLKGKLNYIAGFFENSVKKVMNHQEMLHRKFLEVIERMDKERAEREATWRRQEAEKYSREAISLAHERASASSREAQIISYIEKITGQSINLLTRMAPPLLQPEISNEPTKEITPTKTDSHSKWPKDEVEALIQVRSRIEIKFQEPGLKGPLWEEVRSLMSSMGYQRSAKRCKEKWENINKYFRKARESPKRGSARSKTCSYFNQLDQLYSGTLINCPANTTDMPSSGIEFGIKKQGYTELLEVFSVKRDYLANVRNPLGVSVISSEMGSSRSEFDGFSDQNTELEEGSSEQDIEAYKDDKQKDDEQQNGGGGGDEEIEN</sequence>
<evidence type="ECO:0000256" key="6">
    <source>
        <dbReference type="SAM" id="MobiDB-lite"/>
    </source>
</evidence>
<keyword evidence="5" id="KW-0539">Nucleus</keyword>
<evidence type="ECO:0000256" key="4">
    <source>
        <dbReference type="ARBA" id="ARBA00023163"/>
    </source>
</evidence>
<dbReference type="InterPro" id="IPR044822">
    <property type="entry name" value="Myb_DNA-bind_4"/>
</dbReference>
<dbReference type="CDD" id="cd12203">
    <property type="entry name" value="GT1"/>
    <property type="match status" value="1"/>
</dbReference>
<dbReference type="InterPro" id="IPR001005">
    <property type="entry name" value="SANT/Myb"/>
</dbReference>
<evidence type="ECO:0000259" key="7">
    <source>
        <dbReference type="PROSITE" id="PS50090"/>
    </source>
</evidence>
<comment type="subcellular location">
    <subcellularLocation>
        <location evidence="1">Nucleus</location>
    </subcellularLocation>
</comment>
<evidence type="ECO:0000256" key="1">
    <source>
        <dbReference type="ARBA" id="ARBA00004123"/>
    </source>
</evidence>
<feature type="region of interest" description="Disordered" evidence="6">
    <location>
        <begin position="1"/>
        <end position="33"/>
    </location>
</feature>
<feature type="region of interest" description="Disordered" evidence="6">
    <location>
        <begin position="575"/>
        <end position="625"/>
    </location>
</feature>
<feature type="domain" description="Myb-like" evidence="7">
    <location>
        <begin position="421"/>
        <end position="485"/>
    </location>
</feature>
<gene>
    <name evidence="8" type="ORF">H0E87_012018</name>
</gene>
<keyword evidence="3" id="KW-0238">DNA-binding</keyword>
<evidence type="ECO:0000256" key="5">
    <source>
        <dbReference type="ARBA" id="ARBA00023242"/>
    </source>
</evidence>
<feature type="compositionally biased region" description="Acidic residues" evidence="6">
    <location>
        <begin position="588"/>
        <end position="599"/>
    </location>
</feature>
<dbReference type="PANTHER" id="PTHR21654">
    <property type="entry name" value="FI21293P1"/>
    <property type="match status" value="1"/>
</dbReference>
<comment type="caution">
    <text evidence="8">The sequence shown here is derived from an EMBL/GenBank/DDBJ whole genome shotgun (WGS) entry which is preliminary data.</text>
</comment>
<reference evidence="8" key="1">
    <citation type="journal article" date="2021" name="J. Hered.">
        <title>Genome Assembly of Salicaceae Populus deltoides (Eastern Cottonwood) I-69 Based on Nanopore Sequencing and Hi-C Technologies.</title>
        <authorList>
            <person name="Bai S."/>
            <person name="Wu H."/>
            <person name="Zhang J."/>
            <person name="Pan Z."/>
            <person name="Zhao W."/>
            <person name="Li Z."/>
            <person name="Tong C."/>
        </authorList>
    </citation>
    <scope>NUCLEOTIDE SEQUENCE</scope>
    <source>
        <tissue evidence="8">Leaf</tissue>
    </source>
</reference>
<protein>
    <recommendedName>
        <fullName evidence="7">Myb-like domain-containing protein</fullName>
    </recommendedName>
</protein>
<keyword evidence="2" id="KW-0805">Transcription regulation</keyword>
<feature type="region of interest" description="Disordered" evidence="6">
    <location>
        <begin position="407"/>
        <end position="429"/>
    </location>
</feature>
<dbReference type="GO" id="GO:0005634">
    <property type="term" value="C:nucleus"/>
    <property type="evidence" value="ECO:0007669"/>
    <property type="project" value="UniProtKB-SubCell"/>
</dbReference>
<dbReference type="GO" id="GO:0003677">
    <property type="term" value="F:DNA binding"/>
    <property type="evidence" value="ECO:0007669"/>
    <property type="project" value="UniProtKB-KW"/>
</dbReference>
<dbReference type="Proteomes" id="UP000807159">
    <property type="component" value="Chromosome 6"/>
</dbReference>
<dbReference type="PANTHER" id="PTHR21654:SF31">
    <property type="entry name" value="OS02G0104500 PROTEIN"/>
    <property type="match status" value="1"/>
</dbReference>
<dbReference type="EMBL" id="JACEGQ020000006">
    <property type="protein sequence ID" value="KAH8504619.1"/>
    <property type="molecule type" value="Genomic_DNA"/>
</dbReference>
<keyword evidence="4" id="KW-0804">Transcription</keyword>
<dbReference type="Pfam" id="PF13837">
    <property type="entry name" value="Myb_DNA-bind_4"/>
    <property type="match status" value="1"/>
</dbReference>
<feature type="compositionally biased region" description="Polar residues" evidence="6">
    <location>
        <begin position="409"/>
        <end position="422"/>
    </location>
</feature>
<dbReference type="AlphaFoldDB" id="A0A8T2YI13"/>
<dbReference type="Gene3D" id="1.10.10.60">
    <property type="entry name" value="Homeodomain-like"/>
    <property type="match status" value="1"/>
</dbReference>
<evidence type="ECO:0000313" key="9">
    <source>
        <dbReference type="Proteomes" id="UP000807159"/>
    </source>
</evidence>
<dbReference type="GO" id="GO:0006355">
    <property type="term" value="P:regulation of DNA-templated transcription"/>
    <property type="evidence" value="ECO:0007669"/>
    <property type="project" value="UniProtKB-ARBA"/>
</dbReference>
<evidence type="ECO:0000256" key="2">
    <source>
        <dbReference type="ARBA" id="ARBA00023015"/>
    </source>
</evidence>
<accession>A0A8T2YI13</accession>